<accession>A0A0A8YE03</accession>
<reference evidence="1" key="1">
    <citation type="submission" date="2014-09" db="EMBL/GenBank/DDBJ databases">
        <authorList>
            <person name="Magalhaes I.L.F."/>
            <person name="Oliveira U."/>
            <person name="Santos F.R."/>
            <person name="Vidigal T.H.D.A."/>
            <person name="Brescovit A.D."/>
            <person name="Santos A.J."/>
        </authorList>
    </citation>
    <scope>NUCLEOTIDE SEQUENCE</scope>
    <source>
        <tissue evidence="1">Shoot tissue taken approximately 20 cm above the soil surface</tissue>
    </source>
</reference>
<protein>
    <submittedName>
        <fullName evidence="1">Uncharacterized protein</fullName>
    </submittedName>
</protein>
<name>A0A0A8YE03_ARUDO</name>
<reference evidence="1" key="2">
    <citation type="journal article" date="2015" name="Data Brief">
        <title>Shoot transcriptome of the giant reed, Arundo donax.</title>
        <authorList>
            <person name="Barrero R.A."/>
            <person name="Guerrero F.D."/>
            <person name="Moolhuijzen P."/>
            <person name="Goolsby J.A."/>
            <person name="Tidwell J."/>
            <person name="Bellgard S.E."/>
            <person name="Bellgard M.I."/>
        </authorList>
    </citation>
    <scope>NUCLEOTIDE SEQUENCE</scope>
    <source>
        <tissue evidence="1">Shoot tissue taken approximately 20 cm above the soil surface</tissue>
    </source>
</reference>
<proteinExistence type="predicted"/>
<organism evidence="1">
    <name type="scientific">Arundo donax</name>
    <name type="common">Giant reed</name>
    <name type="synonym">Donax arundinaceus</name>
    <dbReference type="NCBI Taxonomy" id="35708"/>
    <lineage>
        <taxon>Eukaryota</taxon>
        <taxon>Viridiplantae</taxon>
        <taxon>Streptophyta</taxon>
        <taxon>Embryophyta</taxon>
        <taxon>Tracheophyta</taxon>
        <taxon>Spermatophyta</taxon>
        <taxon>Magnoliopsida</taxon>
        <taxon>Liliopsida</taxon>
        <taxon>Poales</taxon>
        <taxon>Poaceae</taxon>
        <taxon>PACMAD clade</taxon>
        <taxon>Arundinoideae</taxon>
        <taxon>Arundineae</taxon>
        <taxon>Arundo</taxon>
    </lineage>
</organism>
<sequence length="13" mass="1567">MTLHILECMGKKY</sequence>
<dbReference type="EMBL" id="GBRH01273619">
    <property type="protein sequence ID" value="JAD24276.1"/>
    <property type="molecule type" value="Transcribed_RNA"/>
</dbReference>
<evidence type="ECO:0000313" key="1">
    <source>
        <dbReference type="EMBL" id="JAD24276.1"/>
    </source>
</evidence>